<evidence type="ECO:0008006" key="4">
    <source>
        <dbReference type="Google" id="ProtNLM"/>
    </source>
</evidence>
<keyword evidence="3" id="KW-1185">Reference proteome</keyword>
<comment type="caution">
    <text evidence="2">The sequence shown here is derived from an EMBL/GenBank/DDBJ whole genome shotgun (WGS) entry which is preliminary data.</text>
</comment>
<dbReference type="AlphaFoldDB" id="A0A934QTU0"/>
<sequence>MNDGKESAASSQDTGSPDPVETDPAALSSAEDLDEDSLRVDPLEEGVEPPEHWSAADRFGTTPFEQRQGESLDQRLSEERPDVGERDVPERPVAATPATELDDSIDHVTEDAEPVAPEDSPREPRGPAIRRGQNADQAGGSVADAIRTPIGGDW</sequence>
<evidence type="ECO:0000313" key="3">
    <source>
        <dbReference type="Proteomes" id="UP000635245"/>
    </source>
</evidence>
<proteinExistence type="predicted"/>
<organism evidence="2 3">
    <name type="scientific">Prauserella cavernicola</name>
    <dbReference type="NCBI Taxonomy" id="2800127"/>
    <lineage>
        <taxon>Bacteria</taxon>
        <taxon>Bacillati</taxon>
        <taxon>Actinomycetota</taxon>
        <taxon>Actinomycetes</taxon>
        <taxon>Pseudonocardiales</taxon>
        <taxon>Pseudonocardiaceae</taxon>
        <taxon>Prauserella</taxon>
    </lineage>
</organism>
<protein>
    <recommendedName>
        <fullName evidence="4">DUF5709 domain-containing protein</fullName>
    </recommendedName>
</protein>
<reference evidence="2" key="1">
    <citation type="submission" date="2020-12" db="EMBL/GenBank/DDBJ databases">
        <title>Prauserella sp. ASG 168, a novel actinomycete isolated from cave rock.</title>
        <authorList>
            <person name="Suriyachadkun C."/>
        </authorList>
    </citation>
    <scope>NUCLEOTIDE SEQUENCE</scope>
    <source>
        <strain evidence="2">ASG 168</strain>
    </source>
</reference>
<dbReference type="Proteomes" id="UP000635245">
    <property type="component" value="Unassembled WGS sequence"/>
</dbReference>
<dbReference type="RefSeq" id="WP_200319977.1">
    <property type="nucleotide sequence ID" value="NZ_JAENJH010000004.1"/>
</dbReference>
<feature type="region of interest" description="Disordered" evidence="1">
    <location>
        <begin position="1"/>
        <end position="154"/>
    </location>
</feature>
<gene>
    <name evidence="2" type="ORF">JHE00_19330</name>
</gene>
<dbReference type="EMBL" id="JAENJH010000004">
    <property type="protein sequence ID" value="MBK1786486.1"/>
    <property type="molecule type" value="Genomic_DNA"/>
</dbReference>
<evidence type="ECO:0000313" key="2">
    <source>
        <dbReference type="EMBL" id="MBK1786486.1"/>
    </source>
</evidence>
<evidence type="ECO:0000256" key="1">
    <source>
        <dbReference type="SAM" id="MobiDB-lite"/>
    </source>
</evidence>
<feature type="compositionally biased region" description="Basic and acidic residues" evidence="1">
    <location>
        <begin position="67"/>
        <end position="90"/>
    </location>
</feature>
<accession>A0A934QTU0</accession>
<name>A0A934QTU0_9PSEU</name>